<keyword evidence="3" id="KW-1185">Reference proteome</keyword>
<reference evidence="2 3" key="1">
    <citation type="submission" date="2024-04" db="EMBL/GenBank/DDBJ databases">
        <authorList>
            <consortium name="Genoscope - CEA"/>
            <person name="William W."/>
        </authorList>
    </citation>
    <scope>NUCLEOTIDE SEQUENCE [LARGE SCALE GENOMIC DNA]</scope>
</reference>
<evidence type="ECO:0000313" key="3">
    <source>
        <dbReference type="Proteomes" id="UP001497497"/>
    </source>
</evidence>
<comment type="caution">
    <text evidence="2">The sequence shown here is derived from an EMBL/GenBank/DDBJ whole genome shotgun (WGS) entry which is preliminary data.</text>
</comment>
<protein>
    <recommendedName>
        <fullName evidence="4">EF-hand domain-containing protein</fullName>
    </recommendedName>
</protein>
<dbReference type="AlphaFoldDB" id="A0AAV2HB48"/>
<evidence type="ECO:0000256" key="1">
    <source>
        <dbReference type="SAM" id="MobiDB-lite"/>
    </source>
</evidence>
<evidence type="ECO:0000313" key="2">
    <source>
        <dbReference type="EMBL" id="CAL1531112.1"/>
    </source>
</evidence>
<evidence type="ECO:0008006" key="4">
    <source>
        <dbReference type="Google" id="ProtNLM"/>
    </source>
</evidence>
<proteinExistence type="predicted"/>
<sequence>MGSEISDQTKKSEDHDKRLASLEAAKVTGTQIPENVDSQTLRQQLGDLQKIVEVEMGNHTQEITLLSTQISQLENLLKSPSGQPVVEVSSAQSSFKEQLSTLTEKVNSAFENFTKTYPPGSIVDKGEFLAFKEDTLSNVQKTNQTLFTLSDEFDALAVRLTTVDDAIINITSVLNTIKKGDDKGTNSSAPEPAVTTAQTEVTESKILHSDNIKDVNELNKLMEELSSNGQPVDLMELKKHGIDGDNEAFVLADTNSDQKYSKEELVQALKLPDGSMR</sequence>
<gene>
    <name evidence="2" type="ORF">GSLYS_00005219001</name>
</gene>
<feature type="compositionally biased region" description="Basic and acidic residues" evidence="1">
    <location>
        <begin position="7"/>
        <end position="20"/>
    </location>
</feature>
<feature type="region of interest" description="Disordered" evidence="1">
    <location>
        <begin position="1"/>
        <end position="35"/>
    </location>
</feature>
<dbReference type="Proteomes" id="UP001497497">
    <property type="component" value="Unassembled WGS sequence"/>
</dbReference>
<organism evidence="2 3">
    <name type="scientific">Lymnaea stagnalis</name>
    <name type="common">Great pond snail</name>
    <name type="synonym">Helix stagnalis</name>
    <dbReference type="NCBI Taxonomy" id="6523"/>
    <lineage>
        <taxon>Eukaryota</taxon>
        <taxon>Metazoa</taxon>
        <taxon>Spiralia</taxon>
        <taxon>Lophotrochozoa</taxon>
        <taxon>Mollusca</taxon>
        <taxon>Gastropoda</taxon>
        <taxon>Heterobranchia</taxon>
        <taxon>Euthyneura</taxon>
        <taxon>Panpulmonata</taxon>
        <taxon>Hygrophila</taxon>
        <taxon>Lymnaeoidea</taxon>
        <taxon>Lymnaeidae</taxon>
        <taxon>Lymnaea</taxon>
    </lineage>
</organism>
<name>A0AAV2HB48_LYMST</name>
<accession>A0AAV2HB48</accession>
<dbReference type="EMBL" id="CAXITT010000081">
    <property type="protein sequence ID" value="CAL1531112.1"/>
    <property type="molecule type" value="Genomic_DNA"/>
</dbReference>